<evidence type="ECO:0000313" key="1">
    <source>
        <dbReference type="EMBL" id="SCC68831.1"/>
    </source>
</evidence>
<accession>A0AB37Z1K5</accession>
<name>A0AB37Z1K5_9BACI</name>
<dbReference type="Proteomes" id="UP000195728">
    <property type="component" value="Unassembled WGS sequence"/>
</dbReference>
<dbReference type="AlphaFoldDB" id="A0AB37Z1K5"/>
<organism evidence="1 2">
    <name type="scientific">Bacillus wiedmannii</name>
    <dbReference type="NCBI Taxonomy" id="1890302"/>
    <lineage>
        <taxon>Bacteria</taxon>
        <taxon>Bacillati</taxon>
        <taxon>Bacillota</taxon>
        <taxon>Bacilli</taxon>
        <taxon>Bacillales</taxon>
        <taxon>Bacillaceae</taxon>
        <taxon>Bacillus</taxon>
        <taxon>Bacillus cereus group</taxon>
    </lineage>
</organism>
<reference evidence="1 2" key="1">
    <citation type="submission" date="2016-08" db="EMBL/GenBank/DDBJ databases">
        <authorList>
            <person name="Loux V."/>
            <person name="Rue O."/>
        </authorList>
    </citation>
    <scope>NUCLEOTIDE SEQUENCE [LARGE SCALE GENOMIC DNA]</scope>
    <source>
        <strain evidence="1 2">WSBC_10311</strain>
    </source>
</reference>
<gene>
    <name evidence="1" type="ORF">BC10311_06190</name>
</gene>
<dbReference type="EMBL" id="FMBG01000025">
    <property type="protein sequence ID" value="SCC68831.1"/>
    <property type="molecule type" value="Genomic_DNA"/>
</dbReference>
<sequence>MCAVDFWIVLLMTSFVLLPL</sequence>
<proteinExistence type="predicted"/>
<protein>
    <submittedName>
        <fullName evidence="1">Uncharacterized protein</fullName>
    </submittedName>
</protein>
<comment type="caution">
    <text evidence="1">The sequence shown here is derived from an EMBL/GenBank/DDBJ whole genome shotgun (WGS) entry which is preliminary data.</text>
</comment>
<evidence type="ECO:0000313" key="2">
    <source>
        <dbReference type="Proteomes" id="UP000195728"/>
    </source>
</evidence>